<dbReference type="InterPro" id="IPR012795">
    <property type="entry name" value="tRNA_Ile_lys_synt_N"/>
</dbReference>
<sequence>MCVGAVKLRDHHLVQALLPRCTFPEVGASLRCGWSGGADSTALVVLAIAAGCRVEAVHVEHGLRSGNDDRSRLDAMAERLGIAVRTETVEVAPGPNLEARARTARRGILGPDAATGHTADDQAEGVLLAMLRGAGPWGLAGMRDGPTHPLLALRRSDTEGLCRSLGLITVEDPTNASAVHRRNRVRNEVIGLLGDVAERDPVPQLCRLAAHQRELADLLDAQAGQVDISAPSALAGLPRPVAVAALRRWWREATGLEHPPDHRALERMLAVADPGGPPGADVVAGWRVARTAGRIRLVRGGPDS</sequence>
<keyword evidence="1 6" id="KW-0436">Ligase</keyword>
<comment type="similarity">
    <text evidence="6">Belongs to the tRNA(Ile)-lysidine synthase family.</text>
</comment>
<dbReference type="PANTHER" id="PTHR43033">
    <property type="entry name" value="TRNA(ILE)-LYSIDINE SYNTHASE-RELATED"/>
    <property type="match status" value="1"/>
</dbReference>
<dbReference type="Proteomes" id="UP000727993">
    <property type="component" value="Unassembled WGS sequence"/>
</dbReference>
<evidence type="ECO:0000256" key="1">
    <source>
        <dbReference type="ARBA" id="ARBA00022598"/>
    </source>
</evidence>
<protein>
    <recommendedName>
        <fullName evidence="6">tRNA(Ile)-lysidine synthase</fullName>
        <ecNumber evidence="6">6.3.4.19</ecNumber>
    </recommendedName>
    <alternativeName>
        <fullName evidence="6">tRNA(Ile)-2-lysyl-cytidine synthase</fullName>
    </alternativeName>
    <alternativeName>
        <fullName evidence="6">tRNA(Ile)-lysidine synthetase</fullName>
    </alternativeName>
</protein>
<keyword evidence="3 6" id="KW-0547">Nucleotide-binding</keyword>
<comment type="catalytic activity">
    <reaction evidence="5 6">
        <text>cytidine(34) in tRNA(Ile2) + L-lysine + ATP = lysidine(34) in tRNA(Ile2) + AMP + diphosphate + H(+)</text>
        <dbReference type="Rhea" id="RHEA:43744"/>
        <dbReference type="Rhea" id="RHEA-COMP:10625"/>
        <dbReference type="Rhea" id="RHEA-COMP:10670"/>
        <dbReference type="ChEBI" id="CHEBI:15378"/>
        <dbReference type="ChEBI" id="CHEBI:30616"/>
        <dbReference type="ChEBI" id="CHEBI:32551"/>
        <dbReference type="ChEBI" id="CHEBI:33019"/>
        <dbReference type="ChEBI" id="CHEBI:82748"/>
        <dbReference type="ChEBI" id="CHEBI:83665"/>
        <dbReference type="ChEBI" id="CHEBI:456215"/>
        <dbReference type="EC" id="6.3.4.19"/>
    </reaction>
</comment>
<dbReference type="InterPro" id="IPR014729">
    <property type="entry name" value="Rossmann-like_a/b/a_fold"/>
</dbReference>
<dbReference type="PANTHER" id="PTHR43033:SF1">
    <property type="entry name" value="TRNA(ILE)-LYSIDINE SYNTHASE-RELATED"/>
    <property type="match status" value="1"/>
</dbReference>
<dbReference type="Pfam" id="PF01171">
    <property type="entry name" value="ATP_bind_3"/>
    <property type="match status" value="1"/>
</dbReference>
<evidence type="ECO:0000256" key="5">
    <source>
        <dbReference type="ARBA" id="ARBA00048539"/>
    </source>
</evidence>
<dbReference type="InterPro" id="IPR012094">
    <property type="entry name" value="tRNA_Ile_lys_synt"/>
</dbReference>
<comment type="caution">
    <text evidence="8">The sequence shown here is derived from an EMBL/GenBank/DDBJ whole genome shotgun (WGS) entry which is preliminary data.</text>
</comment>
<dbReference type="AlphaFoldDB" id="A0A936NCC6"/>
<comment type="function">
    <text evidence="6">Ligates lysine onto the cytidine present at position 34 of the AUA codon-specific tRNA(Ile) that contains the anticodon CAU, in an ATP-dependent manner. Cytidine is converted to lysidine, thus changing the amino acid specificity of the tRNA from methionine to isoleucine.</text>
</comment>
<dbReference type="InterPro" id="IPR011063">
    <property type="entry name" value="TilS/TtcA_N"/>
</dbReference>
<evidence type="ECO:0000256" key="3">
    <source>
        <dbReference type="ARBA" id="ARBA00022741"/>
    </source>
</evidence>
<evidence type="ECO:0000256" key="6">
    <source>
        <dbReference type="HAMAP-Rule" id="MF_01161"/>
    </source>
</evidence>
<dbReference type="Gene3D" id="3.40.50.620">
    <property type="entry name" value="HUPs"/>
    <property type="match status" value="1"/>
</dbReference>
<dbReference type="EMBL" id="JADJZA010000002">
    <property type="protein sequence ID" value="MBK9296436.1"/>
    <property type="molecule type" value="Genomic_DNA"/>
</dbReference>
<proteinExistence type="inferred from homology"/>
<reference evidence="8 9" key="1">
    <citation type="submission" date="2020-10" db="EMBL/GenBank/DDBJ databases">
        <title>Connecting structure to function with the recovery of over 1000 high-quality activated sludge metagenome-assembled genomes encoding full-length rRNA genes using long-read sequencing.</title>
        <authorList>
            <person name="Singleton C.M."/>
            <person name="Petriglieri F."/>
            <person name="Kristensen J.M."/>
            <person name="Kirkegaard R.H."/>
            <person name="Michaelsen T.Y."/>
            <person name="Andersen M.H."/>
            <person name="Karst S.M."/>
            <person name="Dueholm M.S."/>
            <person name="Nielsen P.H."/>
            <person name="Albertsen M."/>
        </authorList>
    </citation>
    <scope>NUCLEOTIDE SEQUENCE [LARGE SCALE GENOMIC DNA]</scope>
    <source>
        <strain evidence="8">Lyne_18-Q3-R50-59_MAXAC.006</strain>
    </source>
</reference>
<dbReference type="SUPFAM" id="SSF52402">
    <property type="entry name" value="Adenine nucleotide alpha hydrolases-like"/>
    <property type="match status" value="1"/>
</dbReference>
<evidence type="ECO:0000259" key="7">
    <source>
        <dbReference type="Pfam" id="PF01171"/>
    </source>
</evidence>
<dbReference type="GO" id="GO:0032267">
    <property type="term" value="F:tRNA(Ile)-lysidine synthase activity"/>
    <property type="evidence" value="ECO:0007669"/>
    <property type="project" value="UniProtKB-EC"/>
</dbReference>
<keyword evidence="6" id="KW-0963">Cytoplasm</keyword>
<feature type="domain" description="tRNA(Ile)-lysidine/2-thiocytidine synthase N-terminal" evidence="7">
    <location>
        <begin position="33"/>
        <end position="188"/>
    </location>
</feature>
<feature type="binding site" evidence="6">
    <location>
        <begin position="35"/>
        <end position="40"/>
    </location>
    <ligand>
        <name>ATP</name>
        <dbReference type="ChEBI" id="CHEBI:30616"/>
    </ligand>
</feature>
<keyword evidence="2 6" id="KW-0819">tRNA processing</keyword>
<evidence type="ECO:0000256" key="2">
    <source>
        <dbReference type="ARBA" id="ARBA00022694"/>
    </source>
</evidence>
<evidence type="ECO:0000313" key="8">
    <source>
        <dbReference type="EMBL" id="MBK9296436.1"/>
    </source>
</evidence>
<comment type="subcellular location">
    <subcellularLocation>
        <location evidence="6">Cytoplasm</location>
    </subcellularLocation>
</comment>
<accession>A0A936NCC6</accession>
<dbReference type="HAMAP" id="MF_01161">
    <property type="entry name" value="tRNA_Ile_lys_synt"/>
    <property type="match status" value="1"/>
</dbReference>
<evidence type="ECO:0000256" key="4">
    <source>
        <dbReference type="ARBA" id="ARBA00022840"/>
    </source>
</evidence>
<dbReference type="EC" id="6.3.4.19" evidence="6"/>
<organism evidence="8 9">
    <name type="scientific">Candidatus Neomicrothrix subdominans</name>
    <dbReference type="NCBI Taxonomy" id="2954438"/>
    <lineage>
        <taxon>Bacteria</taxon>
        <taxon>Bacillati</taxon>
        <taxon>Actinomycetota</taxon>
        <taxon>Acidimicrobiia</taxon>
        <taxon>Acidimicrobiales</taxon>
        <taxon>Microthrixaceae</taxon>
        <taxon>Candidatus Neomicrothrix</taxon>
    </lineage>
</organism>
<dbReference type="CDD" id="cd01992">
    <property type="entry name" value="TilS_N"/>
    <property type="match status" value="1"/>
</dbReference>
<gene>
    <name evidence="6" type="primary">tilS</name>
    <name evidence="8" type="ORF">IPN02_06180</name>
</gene>
<comment type="domain">
    <text evidence="6">The N-terminal region contains the highly conserved SGGXDS motif, predicted to be a P-loop motif involved in ATP binding.</text>
</comment>
<dbReference type="GO" id="GO:0005524">
    <property type="term" value="F:ATP binding"/>
    <property type="evidence" value="ECO:0007669"/>
    <property type="project" value="UniProtKB-UniRule"/>
</dbReference>
<dbReference type="GO" id="GO:0006400">
    <property type="term" value="P:tRNA modification"/>
    <property type="evidence" value="ECO:0007669"/>
    <property type="project" value="UniProtKB-UniRule"/>
</dbReference>
<name>A0A936NCC6_9ACTN</name>
<evidence type="ECO:0000313" key="9">
    <source>
        <dbReference type="Proteomes" id="UP000727993"/>
    </source>
</evidence>
<keyword evidence="4 6" id="KW-0067">ATP-binding</keyword>
<dbReference type="GO" id="GO:0005737">
    <property type="term" value="C:cytoplasm"/>
    <property type="evidence" value="ECO:0007669"/>
    <property type="project" value="UniProtKB-SubCell"/>
</dbReference>